<evidence type="ECO:0000313" key="1">
    <source>
        <dbReference type="EMBL" id="CDW33143.1"/>
    </source>
</evidence>
<organism evidence="1">
    <name type="scientific">Lepeophtheirus salmonis</name>
    <name type="common">Salmon louse</name>
    <name type="synonym">Caligus salmonis</name>
    <dbReference type="NCBI Taxonomy" id="72036"/>
    <lineage>
        <taxon>Eukaryota</taxon>
        <taxon>Metazoa</taxon>
        <taxon>Ecdysozoa</taxon>
        <taxon>Arthropoda</taxon>
        <taxon>Crustacea</taxon>
        <taxon>Multicrustacea</taxon>
        <taxon>Hexanauplia</taxon>
        <taxon>Copepoda</taxon>
        <taxon>Siphonostomatoida</taxon>
        <taxon>Caligidae</taxon>
        <taxon>Lepeophtheirus</taxon>
    </lineage>
</organism>
<dbReference type="EMBL" id="HACA01015782">
    <property type="protein sequence ID" value="CDW33143.1"/>
    <property type="molecule type" value="Transcribed_RNA"/>
</dbReference>
<reference evidence="1" key="1">
    <citation type="submission" date="2014-05" db="EMBL/GenBank/DDBJ databases">
        <authorList>
            <person name="Chronopoulou M."/>
        </authorList>
    </citation>
    <scope>NUCLEOTIDE SEQUENCE</scope>
    <source>
        <tissue evidence="1">Whole organism</tissue>
    </source>
</reference>
<accession>A0A0K2U4J6</accession>
<proteinExistence type="predicted"/>
<sequence length="30" mass="3576">MPAKLASYDNYRTRLIWNEARSTTSLRIFT</sequence>
<protein>
    <submittedName>
        <fullName evidence="1">Uncharacterized protein</fullName>
    </submittedName>
</protein>
<name>A0A0K2U4J6_LEPSM</name>
<dbReference type="AlphaFoldDB" id="A0A0K2U4J6"/>